<dbReference type="Proteomes" id="UP000285376">
    <property type="component" value="Unassembled WGS sequence"/>
</dbReference>
<sequence length="117" mass="13957">MTWWSWIIFWVIFWAVAFAYLARRVWKVWPHARDFGRTVSDALDRTQTARDEADKARAAVATRGSGELVVRSGADELAWDKPASHWRDQLRRARKRHKDERLDDHTQVWASWRRPLD</sequence>
<comment type="caution">
    <text evidence="2">The sequence shown here is derived from an EMBL/GenBank/DDBJ whole genome shotgun (WGS) entry which is preliminary data.</text>
</comment>
<proteinExistence type="predicted"/>
<dbReference type="RefSeq" id="WP_118912364.1">
    <property type="nucleotide sequence ID" value="NZ_CBCRVH010000002.1"/>
</dbReference>
<keyword evidence="1" id="KW-0812">Transmembrane</keyword>
<feature type="transmembrane region" description="Helical" evidence="1">
    <location>
        <begin position="6"/>
        <end position="23"/>
    </location>
</feature>
<protein>
    <submittedName>
        <fullName evidence="2">Uncharacterized protein</fullName>
    </submittedName>
</protein>
<evidence type="ECO:0000313" key="3">
    <source>
        <dbReference type="Proteomes" id="UP000285376"/>
    </source>
</evidence>
<name>A0A417ZA12_9MICO</name>
<evidence type="ECO:0000313" key="2">
    <source>
        <dbReference type="EMBL" id="RHW47468.1"/>
    </source>
</evidence>
<accession>A0A417ZA12</accession>
<keyword evidence="1" id="KW-0472">Membrane</keyword>
<gene>
    <name evidence="2" type="ORF">D1832_01790</name>
</gene>
<evidence type="ECO:0000256" key="1">
    <source>
        <dbReference type="SAM" id="Phobius"/>
    </source>
</evidence>
<organism evidence="2 3">
    <name type="scientific">Dermacoccus abyssi</name>
    <dbReference type="NCBI Taxonomy" id="322596"/>
    <lineage>
        <taxon>Bacteria</taxon>
        <taxon>Bacillati</taxon>
        <taxon>Actinomycetota</taxon>
        <taxon>Actinomycetes</taxon>
        <taxon>Micrococcales</taxon>
        <taxon>Dermacoccaceae</taxon>
        <taxon>Dermacoccus</taxon>
    </lineage>
</organism>
<dbReference type="EMBL" id="QWLM01000002">
    <property type="protein sequence ID" value="RHW47468.1"/>
    <property type="molecule type" value="Genomic_DNA"/>
</dbReference>
<reference evidence="2 3" key="1">
    <citation type="submission" date="2018-08" db="EMBL/GenBank/DDBJ databases">
        <title>Whole genome sequence analysis of Dermacoccus abyssi bacteria isolated from Deep Mariana trench Micromonospora spp reveals genes involved in the environmental adaptation and production of secondary metabolites.</title>
        <authorList>
            <person name="Abdel-Mageed W.M."/>
            <person name="Lehri B."/>
            <person name="Nouioui I."/>
            <person name="Goodfellow I."/>
            <person name="Jaspars M."/>
            <person name="Karlyshev A."/>
        </authorList>
    </citation>
    <scope>NUCLEOTIDE SEQUENCE [LARGE SCALE GENOMIC DNA]</scope>
    <source>
        <strain evidence="2 3">MT1.1</strain>
    </source>
</reference>
<keyword evidence="1" id="KW-1133">Transmembrane helix</keyword>
<dbReference type="AlphaFoldDB" id="A0A417ZA12"/>